<dbReference type="Pfam" id="PF01817">
    <property type="entry name" value="CM_2"/>
    <property type="match status" value="1"/>
</dbReference>
<evidence type="ECO:0000313" key="23">
    <source>
        <dbReference type="EMBL" id="KZE34199.1"/>
    </source>
</evidence>
<dbReference type="GO" id="GO:0004106">
    <property type="term" value="F:chorismate mutase activity"/>
    <property type="evidence" value="ECO:0007669"/>
    <property type="project" value="UniProtKB-EC"/>
</dbReference>
<evidence type="ECO:0000256" key="9">
    <source>
        <dbReference type="ARBA" id="ARBA00022490"/>
    </source>
</evidence>
<keyword evidence="14" id="KW-0456">Lyase</keyword>
<evidence type="ECO:0000256" key="1">
    <source>
        <dbReference type="ARBA" id="ARBA00000824"/>
    </source>
</evidence>
<dbReference type="SMART" id="SM00830">
    <property type="entry name" value="CM_2"/>
    <property type="match status" value="1"/>
</dbReference>
<dbReference type="PROSITE" id="PS51168">
    <property type="entry name" value="CHORISMATE_MUT_2"/>
    <property type="match status" value="1"/>
</dbReference>
<dbReference type="InterPro" id="IPR036263">
    <property type="entry name" value="Chorismate_II_sf"/>
</dbReference>
<comment type="caution">
    <text evidence="23">The sequence shown here is derived from an EMBL/GenBank/DDBJ whole genome shotgun (WGS) entry which is preliminary data.</text>
</comment>
<dbReference type="GO" id="GO:0004664">
    <property type="term" value="F:prephenate dehydratase activity"/>
    <property type="evidence" value="ECO:0007669"/>
    <property type="project" value="UniProtKB-EC"/>
</dbReference>
<dbReference type="FunFam" id="3.40.190.10:FF:000029">
    <property type="entry name" value="Chorismate mutase/Prephenate dehydratase"/>
    <property type="match status" value="1"/>
</dbReference>
<sequence length="357" mass="38981">MSEELLKQHRDAIDSIDAQVLKLLNERAEHARTIGEIKGSGVVYRPEREAQVLRRIKDINPGPLPGESVARLFREIMSECLALERPLSIAFLGPEGTFTQQAAVKHFGHAAHTVACASIDEVFRLVESRQLDYAVVPVENSTEGAVGRTLDLLVNTPLKICGEVVLRIHHHLLRKTPDFDGVRRVYSHAQSLAQCHEWLNKNLPADVERVSVASNAEAARLASEDDSFAAIAGQSAAERYSLVKLAENIEDEPNNTTRFLVLGHQDVAPSGQDKTSIVVSAPNRPGAVHSLLAPMAENGVSMTKFESRPSRAGLWDYVFFIDLEGHHGDAALQQALDGLAARAAYVKVLGSYPVAVL</sequence>
<keyword evidence="12" id="KW-0584">Phenylalanine biosynthesis</keyword>
<dbReference type="Pfam" id="PF00800">
    <property type="entry name" value="PDT"/>
    <property type="match status" value="1"/>
</dbReference>
<gene>
    <name evidence="23" type="ORF">AVW16_06920</name>
</gene>
<keyword evidence="11" id="KW-0057">Aromatic amino acid biosynthesis</keyword>
<dbReference type="PROSITE" id="PS51171">
    <property type="entry name" value="PREPHENATE_DEHYDR_3"/>
    <property type="match status" value="1"/>
</dbReference>
<keyword evidence="13" id="KW-0413">Isomerase</keyword>
<evidence type="ECO:0000313" key="24">
    <source>
        <dbReference type="Proteomes" id="UP000076625"/>
    </source>
</evidence>
<evidence type="ECO:0000259" key="21">
    <source>
        <dbReference type="PROSITE" id="PS51171"/>
    </source>
</evidence>
<evidence type="ECO:0000256" key="2">
    <source>
        <dbReference type="ARBA" id="ARBA00002364"/>
    </source>
</evidence>
<accession>A0A165FU17</accession>
<evidence type="ECO:0000256" key="18">
    <source>
        <dbReference type="ARBA" id="ARBA00047848"/>
    </source>
</evidence>
<dbReference type="NCBIfam" id="TIGR01807">
    <property type="entry name" value="CM_P2"/>
    <property type="match status" value="1"/>
</dbReference>
<evidence type="ECO:0000256" key="8">
    <source>
        <dbReference type="ARBA" id="ARBA00014401"/>
    </source>
</evidence>
<evidence type="ECO:0000256" key="13">
    <source>
        <dbReference type="ARBA" id="ARBA00023235"/>
    </source>
</evidence>
<feature type="domain" description="ACT" evidence="22">
    <location>
        <begin position="276"/>
        <end position="353"/>
    </location>
</feature>
<dbReference type="PROSITE" id="PS51671">
    <property type="entry name" value="ACT"/>
    <property type="match status" value="1"/>
</dbReference>
<dbReference type="PIRSF" id="PIRSF001500">
    <property type="entry name" value="Chor_mut_pdt_Ppr"/>
    <property type="match status" value="1"/>
</dbReference>
<feature type="domain" description="Chorismate mutase" evidence="20">
    <location>
        <begin position="1"/>
        <end position="88"/>
    </location>
</feature>
<proteinExistence type="predicted"/>
<dbReference type="STRING" id="1452487.AVW16_06920"/>
<dbReference type="InterPro" id="IPR045865">
    <property type="entry name" value="ACT-like_dom_sf"/>
</dbReference>
<dbReference type="Pfam" id="PF01842">
    <property type="entry name" value="ACT"/>
    <property type="match status" value="1"/>
</dbReference>
<evidence type="ECO:0000256" key="19">
    <source>
        <dbReference type="PIRSR" id="PIRSR001500-2"/>
    </source>
</evidence>
<comment type="function">
    <text evidence="2">Catalyzes the Claisen rearrangement of chorismate to prephenate and the decarboxylation/dehydration of prephenate to phenylpyruvate.</text>
</comment>
<dbReference type="GO" id="GO:0009094">
    <property type="term" value="P:L-phenylalanine biosynthetic process"/>
    <property type="evidence" value="ECO:0007669"/>
    <property type="project" value="UniProtKB-UniPathway"/>
</dbReference>
<evidence type="ECO:0000256" key="15">
    <source>
        <dbReference type="ARBA" id="ARBA00023268"/>
    </source>
</evidence>
<evidence type="ECO:0000256" key="16">
    <source>
        <dbReference type="ARBA" id="ARBA00031175"/>
    </source>
</evidence>
<comment type="pathway">
    <text evidence="5">Metabolic intermediate biosynthesis; prephenate biosynthesis; prephenate from chorismate: step 1/1.</text>
</comment>
<evidence type="ECO:0000256" key="11">
    <source>
        <dbReference type="ARBA" id="ARBA00023141"/>
    </source>
</evidence>
<dbReference type="AlphaFoldDB" id="A0A165FU17"/>
<dbReference type="Gene3D" id="3.40.190.10">
    <property type="entry name" value="Periplasmic binding protein-like II"/>
    <property type="match status" value="2"/>
</dbReference>
<dbReference type="InterPro" id="IPR001086">
    <property type="entry name" value="Preph_deHydtase"/>
</dbReference>
<dbReference type="InterPro" id="IPR036979">
    <property type="entry name" value="CM_dom_sf"/>
</dbReference>
<evidence type="ECO:0000259" key="22">
    <source>
        <dbReference type="PROSITE" id="PS51671"/>
    </source>
</evidence>
<reference evidence="24" key="1">
    <citation type="submission" date="2016-01" db="EMBL/GenBank/DDBJ databases">
        <title>Draft genome of Chromobacterium sp. F49.</title>
        <authorList>
            <person name="Hong K.W."/>
        </authorList>
    </citation>
    <scope>NUCLEOTIDE SEQUENCE [LARGE SCALE GENOMIC DNA]</scope>
    <source>
        <strain evidence="24">CN10</strain>
    </source>
</reference>
<protein>
    <recommendedName>
        <fullName evidence="8">Bifunctional chorismate mutase/prephenate dehydratase</fullName>
        <ecNumber evidence="7">4.2.1.51</ecNumber>
        <ecNumber evidence="6">5.4.99.5</ecNumber>
    </recommendedName>
    <alternativeName>
        <fullName evidence="17">Chorismate mutase-prephenate dehydratase</fullName>
    </alternativeName>
    <alternativeName>
        <fullName evidence="16">p-protein</fullName>
    </alternativeName>
</protein>
<evidence type="ECO:0000256" key="3">
    <source>
        <dbReference type="ARBA" id="ARBA00004496"/>
    </source>
</evidence>
<comment type="catalytic activity">
    <reaction evidence="1">
        <text>chorismate = prephenate</text>
        <dbReference type="Rhea" id="RHEA:13897"/>
        <dbReference type="ChEBI" id="CHEBI:29748"/>
        <dbReference type="ChEBI" id="CHEBI:29934"/>
        <dbReference type="EC" id="5.4.99.5"/>
    </reaction>
</comment>
<dbReference type="GO" id="GO:0005737">
    <property type="term" value="C:cytoplasm"/>
    <property type="evidence" value="ECO:0007669"/>
    <property type="project" value="UniProtKB-SubCell"/>
</dbReference>
<dbReference type="Gene3D" id="1.20.59.10">
    <property type="entry name" value="Chorismate mutase"/>
    <property type="match status" value="1"/>
</dbReference>
<dbReference type="PANTHER" id="PTHR21022:SF19">
    <property type="entry name" value="PREPHENATE DEHYDRATASE-RELATED"/>
    <property type="match status" value="1"/>
</dbReference>
<evidence type="ECO:0000256" key="5">
    <source>
        <dbReference type="ARBA" id="ARBA00004817"/>
    </source>
</evidence>
<name>A0A165FU17_9NEIS</name>
<dbReference type="FunFam" id="3.30.70.260:FF:000012">
    <property type="entry name" value="Prephenate dehydratase"/>
    <property type="match status" value="1"/>
</dbReference>
<dbReference type="UniPathway" id="UPA00121">
    <property type="reaction ID" value="UER00345"/>
</dbReference>
<dbReference type="InterPro" id="IPR002701">
    <property type="entry name" value="CM_II_prokaryot"/>
</dbReference>
<evidence type="ECO:0000256" key="12">
    <source>
        <dbReference type="ARBA" id="ARBA00023222"/>
    </source>
</evidence>
<dbReference type="InterPro" id="IPR018528">
    <property type="entry name" value="Preph_deHydtase_CS"/>
</dbReference>
<evidence type="ECO:0000256" key="10">
    <source>
        <dbReference type="ARBA" id="ARBA00022605"/>
    </source>
</evidence>
<dbReference type="RefSeq" id="WP_066610371.1">
    <property type="nucleotide sequence ID" value="NZ_LQQU01000009.1"/>
</dbReference>
<dbReference type="GO" id="GO:0046417">
    <property type="term" value="P:chorismate metabolic process"/>
    <property type="evidence" value="ECO:0007669"/>
    <property type="project" value="InterPro"/>
</dbReference>
<dbReference type="PROSITE" id="PS00857">
    <property type="entry name" value="PREPHENATE_DEHYDR_1"/>
    <property type="match status" value="1"/>
</dbReference>
<feature type="domain" description="Prephenate dehydratase" evidence="21">
    <location>
        <begin position="88"/>
        <end position="264"/>
    </location>
</feature>
<evidence type="ECO:0000256" key="14">
    <source>
        <dbReference type="ARBA" id="ARBA00023239"/>
    </source>
</evidence>
<evidence type="ECO:0000256" key="4">
    <source>
        <dbReference type="ARBA" id="ARBA00004741"/>
    </source>
</evidence>
<keyword evidence="15" id="KW-0511">Multifunctional enzyme</keyword>
<comment type="pathway">
    <text evidence="4">Amino-acid biosynthesis; L-phenylalanine biosynthesis; phenylpyruvate from prephenate: step 1/1.</text>
</comment>
<dbReference type="SUPFAM" id="SSF55021">
    <property type="entry name" value="ACT-like"/>
    <property type="match status" value="1"/>
</dbReference>
<dbReference type="EMBL" id="LQQU01000009">
    <property type="protein sequence ID" value="KZE34199.1"/>
    <property type="molecule type" value="Genomic_DNA"/>
</dbReference>
<dbReference type="EC" id="4.2.1.51" evidence="7"/>
<feature type="site" description="Essential for prephenate dehydratase activity" evidence="19">
    <location>
        <position position="257"/>
    </location>
</feature>
<dbReference type="InterPro" id="IPR002912">
    <property type="entry name" value="ACT_dom"/>
</dbReference>
<keyword evidence="10" id="KW-0028">Amino-acid biosynthesis</keyword>
<dbReference type="CDD" id="cd04905">
    <property type="entry name" value="ACT_CM-PDT"/>
    <property type="match status" value="1"/>
</dbReference>
<dbReference type="PANTHER" id="PTHR21022">
    <property type="entry name" value="PREPHENATE DEHYDRATASE P PROTEIN"/>
    <property type="match status" value="1"/>
</dbReference>
<dbReference type="InterPro" id="IPR010957">
    <property type="entry name" value="G/b/e-P-prot_chorismate_mutase"/>
</dbReference>
<dbReference type="FunFam" id="3.40.190.10:FF:000034">
    <property type="entry name" value="Chorismate mutase/prephenate dehydratase"/>
    <property type="match status" value="1"/>
</dbReference>
<dbReference type="InterPro" id="IPR008242">
    <property type="entry name" value="Chor_mutase/pphenate_deHydtase"/>
</dbReference>
<dbReference type="OrthoDB" id="9802281at2"/>
<dbReference type="SUPFAM" id="SSF53850">
    <property type="entry name" value="Periplasmic binding protein-like II"/>
    <property type="match status" value="1"/>
</dbReference>
<dbReference type="CDD" id="cd13630">
    <property type="entry name" value="PBP2_PDT_1"/>
    <property type="match status" value="1"/>
</dbReference>
<dbReference type="EC" id="5.4.99.5" evidence="6"/>
<dbReference type="Gene3D" id="3.30.70.260">
    <property type="match status" value="1"/>
</dbReference>
<dbReference type="UniPathway" id="UPA00120">
    <property type="reaction ID" value="UER00203"/>
</dbReference>
<evidence type="ECO:0000256" key="6">
    <source>
        <dbReference type="ARBA" id="ARBA00012404"/>
    </source>
</evidence>
<dbReference type="PROSITE" id="PS00858">
    <property type="entry name" value="PREPHENATE_DEHYDR_2"/>
    <property type="match status" value="1"/>
</dbReference>
<comment type="catalytic activity">
    <reaction evidence="18">
        <text>prephenate + H(+) = 3-phenylpyruvate + CO2 + H2O</text>
        <dbReference type="Rhea" id="RHEA:21648"/>
        <dbReference type="ChEBI" id="CHEBI:15377"/>
        <dbReference type="ChEBI" id="CHEBI:15378"/>
        <dbReference type="ChEBI" id="CHEBI:16526"/>
        <dbReference type="ChEBI" id="CHEBI:18005"/>
        <dbReference type="ChEBI" id="CHEBI:29934"/>
        <dbReference type="EC" id="4.2.1.51"/>
    </reaction>
</comment>
<organism evidence="23 24">
    <name type="scientific">Crenobacter luteus</name>
    <dbReference type="NCBI Taxonomy" id="1452487"/>
    <lineage>
        <taxon>Bacteria</taxon>
        <taxon>Pseudomonadati</taxon>
        <taxon>Pseudomonadota</taxon>
        <taxon>Betaproteobacteria</taxon>
        <taxon>Neisseriales</taxon>
        <taxon>Neisseriaceae</taxon>
        <taxon>Crenobacter</taxon>
    </lineage>
</organism>
<evidence type="ECO:0000256" key="17">
    <source>
        <dbReference type="ARBA" id="ARBA00031520"/>
    </source>
</evidence>
<dbReference type="SUPFAM" id="SSF48600">
    <property type="entry name" value="Chorismate mutase II"/>
    <property type="match status" value="1"/>
</dbReference>
<evidence type="ECO:0000259" key="20">
    <source>
        <dbReference type="PROSITE" id="PS51168"/>
    </source>
</evidence>
<keyword evidence="9" id="KW-0963">Cytoplasm</keyword>
<keyword evidence="24" id="KW-1185">Reference proteome</keyword>
<comment type="subcellular location">
    <subcellularLocation>
        <location evidence="3">Cytoplasm</location>
    </subcellularLocation>
</comment>
<dbReference type="Proteomes" id="UP000076625">
    <property type="component" value="Unassembled WGS sequence"/>
</dbReference>
<dbReference type="NCBIfam" id="NF008865">
    <property type="entry name" value="PRK11898.1"/>
    <property type="match status" value="1"/>
</dbReference>
<evidence type="ECO:0000256" key="7">
    <source>
        <dbReference type="ARBA" id="ARBA00013147"/>
    </source>
</evidence>